<keyword evidence="5 8" id="KW-1133">Transmembrane helix</keyword>
<protein>
    <submittedName>
        <fullName evidence="12">Dynamin-like GTPase that mediates homotypic ER fusion</fullName>
    </submittedName>
</protein>
<evidence type="ECO:0000256" key="1">
    <source>
        <dbReference type="ARBA" id="ARBA00022692"/>
    </source>
</evidence>
<evidence type="ECO:0000256" key="9">
    <source>
        <dbReference type="SAM" id="MobiDB-lite"/>
    </source>
</evidence>
<evidence type="ECO:0000256" key="10">
    <source>
        <dbReference type="SAM" id="Phobius"/>
    </source>
</evidence>
<dbReference type="Proteomes" id="UP001527925">
    <property type="component" value="Unassembled WGS sequence"/>
</dbReference>
<comment type="subcellular location">
    <subcellularLocation>
        <location evidence="8">Endoplasmic reticulum membrane</location>
        <topology evidence="8">Multi-pass membrane protein</topology>
    </subcellularLocation>
    <text evidence="8">Enriched in the cortical ER. Concentrated in punctae along the ER tubules.</text>
</comment>
<reference evidence="12 13" key="1">
    <citation type="submission" date="2023-09" db="EMBL/GenBank/DDBJ databases">
        <title>Pangenome analysis of Batrachochytrium dendrobatidis and related Chytrids.</title>
        <authorList>
            <person name="Yacoub M.N."/>
            <person name="Stajich J.E."/>
            <person name="James T.Y."/>
        </authorList>
    </citation>
    <scope>NUCLEOTIDE SEQUENCE [LARGE SCALE GENOMIC DNA]</scope>
    <source>
        <strain evidence="12 13">JEL0888</strain>
    </source>
</reference>
<evidence type="ECO:0000256" key="7">
    <source>
        <dbReference type="ARBA" id="ARBA00023136"/>
    </source>
</evidence>
<evidence type="ECO:0000256" key="4">
    <source>
        <dbReference type="ARBA" id="ARBA00022824"/>
    </source>
</evidence>
<dbReference type="PANTHER" id="PTHR45923">
    <property type="entry name" value="PROTEIN SEY1"/>
    <property type="match status" value="1"/>
</dbReference>
<feature type="region of interest" description="Disordered" evidence="9">
    <location>
        <begin position="788"/>
        <end position="813"/>
    </location>
</feature>
<dbReference type="SUPFAM" id="SSF52540">
    <property type="entry name" value="P-loop containing nucleoside triphosphate hydrolases"/>
    <property type="match status" value="1"/>
</dbReference>
<evidence type="ECO:0000259" key="11">
    <source>
        <dbReference type="PROSITE" id="PS51715"/>
    </source>
</evidence>
<dbReference type="Pfam" id="PF20428">
    <property type="entry name" value="Sey1_3HB"/>
    <property type="match status" value="2"/>
</dbReference>
<comment type="caution">
    <text evidence="12">The sequence shown here is derived from an EMBL/GenBank/DDBJ whole genome shotgun (WGS) entry which is preliminary data.</text>
</comment>
<dbReference type="InterPro" id="IPR027417">
    <property type="entry name" value="P-loop_NTPase"/>
</dbReference>
<accession>A0ABR4NLH9</accession>
<keyword evidence="2 8" id="KW-0547">Nucleotide-binding</keyword>
<organism evidence="12 13">
    <name type="scientific">Polyrhizophydium stewartii</name>
    <dbReference type="NCBI Taxonomy" id="2732419"/>
    <lineage>
        <taxon>Eukaryota</taxon>
        <taxon>Fungi</taxon>
        <taxon>Fungi incertae sedis</taxon>
        <taxon>Chytridiomycota</taxon>
        <taxon>Chytridiomycota incertae sedis</taxon>
        <taxon>Chytridiomycetes</taxon>
        <taxon>Rhizophydiales</taxon>
        <taxon>Rhizophydiales incertae sedis</taxon>
        <taxon>Polyrhizophydium</taxon>
    </lineage>
</organism>
<dbReference type="InterPro" id="IPR046758">
    <property type="entry name" value="Sey1/RHD3-like_3HB"/>
</dbReference>
<evidence type="ECO:0000256" key="5">
    <source>
        <dbReference type="ARBA" id="ARBA00022989"/>
    </source>
</evidence>
<comment type="similarity">
    <text evidence="8">Belongs to the TRAFAC class dynamin-like GTPase superfamily. GB1/RHD3 GTPase family. RHD3 subfamily.</text>
</comment>
<evidence type="ECO:0000256" key="6">
    <source>
        <dbReference type="ARBA" id="ARBA00023134"/>
    </source>
</evidence>
<sequence>MAEVPDIDAAGLDAGSGELSQQVQVINELKEFTPELGHAIDERWGIADLGFDYNVVAVFGSQSTGKSTLLNRLFSTQFDVMDESARQQTTKGIWICKARGSNTLVMDVEGTDGRERGEDQDFERKSALFSLSVAEVLIVNMWEQSVGLYNGANMGLLKTVFEVNLQLFQKQNAPKTCIFFVLRDFTSRTPLEKLAGTLINDLKRIWDSLVKPAGKEDAPITDFFDFEYVGVPHKIYAPEGFDKAVSELRERFYNRRNAQYVFKPVYHKRIPVDGFPHFAASIWEQIQSNRDLDLPTQQELLAQFRCDEISKGIYERFLAEIKPLRQKLDVGKVVDELGEVTQKLTQTSLEAFDKDASRYAAAVYKAKRADFATQMYTALSVLFVQQLRNLHKTAIKMFNDSLAHSSKIKGDESEFAHKLQTSNFEAEAYFKKGAEAAVIPAAGWTYDEQLSLFTQELTEECNKQRKEAMARLAKKLETDMTEQLQEPIKNLLTKPTRMLWPDVLRTIKTVTTSITSTLRHSLEGFEVEPALVAEEIKKTKIRIWDVAMETVKSELADKHLLEKLRESFESKFRYDERGIPRFWSPSDDIDGTFAAARTKADELLTLVSEIKVPLSELDPDVVESKHIKETPIVMLSVAKQEDIRALFNREAHGQFVDAKRSTVATEARIPPWFIVMTIALGWNEILIVLFNPMLALAVVAALALSFLIWKTGMTRPLFQVARVATGEVTRQVQTGLEDRGISINNLMNNATLKRARHSLASSLSFSNGTSTAPAHGAAAEGEAIELKRRATTAARSSSISDPLAADEMHDKSK</sequence>
<keyword evidence="3 8" id="KW-0378">Hydrolase</keyword>
<dbReference type="CDD" id="cd01851">
    <property type="entry name" value="GBP"/>
    <property type="match status" value="1"/>
</dbReference>
<dbReference type="InterPro" id="IPR030386">
    <property type="entry name" value="G_GB1_RHD3_dom"/>
</dbReference>
<keyword evidence="1 8" id="KW-0812">Transmembrane</keyword>
<dbReference type="PROSITE" id="PS51715">
    <property type="entry name" value="G_GB1_RHD3"/>
    <property type="match status" value="1"/>
</dbReference>
<feature type="domain" description="GB1/RHD3-type G" evidence="11">
    <location>
        <begin position="50"/>
        <end position="266"/>
    </location>
</feature>
<dbReference type="InterPro" id="IPR008803">
    <property type="entry name" value="RHD3/Sey1"/>
</dbReference>
<evidence type="ECO:0000313" key="12">
    <source>
        <dbReference type="EMBL" id="KAL2920390.1"/>
    </source>
</evidence>
<dbReference type="Gene3D" id="3.40.50.300">
    <property type="entry name" value="P-loop containing nucleotide triphosphate hydrolases"/>
    <property type="match status" value="1"/>
</dbReference>
<gene>
    <name evidence="8 12" type="primary">SEY1</name>
    <name evidence="12" type="ORF">HK105_200463</name>
</gene>
<keyword evidence="7 8" id="KW-0472">Membrane</keyword>
<feature type="topological domain" description="Cytoplasmic" evidence="8">
    <location>
        <begin position="714"/>
        <end position="813"/>
    </location>
</feature>
<evidence type="ECO:0000256" key="2">
    <source>
        <dbReference type="ARBA" id="ARBA00022741"/>
    </source>
</evidence>
<dbReference type="Pfam" id="PF05879">
    <property type="entry name" value="RHD3_GTPase"/>
    <property type="match status" value="1"/>
</dbReference>
<keyword evidence="4 8" id="KW-0256">Endoplasmic reticulum</keyword>
<feature type="binding site" evidence="8">
    <location>
        <begin position="60"/>
        <end position="67"/>
    </location>
    <ligand>
        <name>GTP</name>
        <dbReference type="ChEBI" id="CHEBI:37565"/>
    </ligand>
</feature>
<name>A0ABR4NLH9_9FUNG</name>
<evidence type="ECO:0000256" key="3">
    <source>
        <dbReference type="ARBA" id="ARBA00022801"/>
    </source>
</evidence>
<keyword evidence="6 8" id="KW-0342">GTP-binding</keyword>
<feature type="transmembrane region" description="Helical" evidence="10">
    <location>
        <begin position="685"/>
        <end position="709"/>
    </location>
</feature>
<proteinExistence type="inferred from homology"/>
<dbReference type="EMBL" id="JADGIZ020000001">
    <property type="protein sequence ID" value="KAL2920390.1"/>
    <property type="molecule type" value="Genomic_DNA"/>
</dbReference>
<evidence type="ECO:0000313" key="13">
    <source>
        <dbReference type="Proteomes" id="UP001527925"/>
    </source>
</evidence>
<keyword evidence="13" id="KW-1185">Reference proteome</keyword>
<evidence type="ECO:0000256" key="8">
    <source>
        <dbReference type="HAMAP-Rule" id="MF_03109"/>
    </source>
</evidence>
<feature type="topological domain" description="Lumenal" evidence="8">
    <location>
        <begin position="690"/>
        <end position="692"/>
    </location>
</feature>
<feature type="topological domain" description="Cytoplasmic" evidence="8">
    <location>
        <begin position="1"/>
        <end position="668"/>
    </location>
</feature>
<dbReference type="PANTHER" id="PTHR45923:SF2">
    <property type="entry name" value="PROTEIN SEY1"/>
    <property type="match status" value="1"/>
</dbReference>
<dbReference type="HAMAP" id="MF_03109">
    <property type="entry name" value="Sey1"/>
    <property type="match status" value="1"/>
</dbReference>